<organism evidence="1 2">
    <name type="scientific">Cochliobolus sativus</name>
    <name type="common">Common root rot and spot blotch fungus</name>
    <name type="synonym">Bipolaris sorokiniana</name>
    <dbReference type="NCBI Taxonomy" id="45130"/>
    <lineage>
        <taxon>Eukaryota</taxon>
        <taxon>Fungi</taxon>
        <taxon>Dikarya</taxon>
        <taxon>Ascomycota</taxon>
        <taxon>Pezizomycotina</taxon>
        <taxon>Dothideomycetes</taxon>
        <taxon>Pleosporomycetidae</taxon>
        <taxon>Pleosporales</taxon>
        <taxon>Pleosporineae</taxon>
        <taxon>Pleosporaceae</taxon>
        <taxon>Bipolaris</taxon>
    </lineage>
</organism>
<evidence type="ECO:0000313" key="2">
    <source>
        <dbReference type="Proteomes" id="UP000624244"/>
    </source>
</evidence>
<reference evidence="1" key="1">
    <citation type="submission" date="2019-11" db="EMBL/GenBank/DDBJ databases">
        <title>Bipolaris sorokiniana Genome sequencing.</title>
        <authorList>
            <person name="Wang H."/>
        </authorList>
    </citation>
    <scope>NUCLEOTIDE SEQUENCE</scope>
</reference>
<dbReference type="EMBL" id="WNKQ01000009">
    <property type="protein sequence ID" value="KAF5849517.1"/>
    <property type="molecule type" value="Genomic_DNA"/>
</dbReference>
<protein>
    <submittedName>
        <fullName evidence="1">Uncharacterized protein</fullName>
    </submittedName>
</protein>
<dbReference type="AlphaFoldDB" id="A0A8H5ZHU2"/>
<gene>
    <name evidence="1" type="ORF">GGP41_006315</name>
</gene>
<evidence type="ECO:0000313" key="1">
    <source>
        <dbReference type="EMBL" id="KAF5849517.1"/>
    </source>
</evidence>
<name>A0A8H5ZHU2_COCSA</name>
<comment type="caution">
    <text evidence="1">The sequence shown here is derived from an EMBL/GenBank/DDBJ whole genome shotgun (WGS) entry which is preliminary data.</text>
</comment>
<dbReference type="Proteomes" id="UP000624244">
    <property type="component" value="Unassembled WGS sequence"/>
</dbReference>
<accession>A0A8H5ZHU2</accession>
<sequence>MAVPKGPYHAIAAQCCQSCSLFPCLRIRSRSNKMRFLLALAFSLTISSVSAKYACQTQFLKGVGGECRSDWDCCQCDSGSSGFLTCKATTSCMLISRISFDNVGTKISINGQKVVVNSCVDKRVWLCRQKVAARMEKIYSKLSKDAKSKYLYLCPLQLVVHHAWICTSQLKWQAPTYTHGSAYTMSAMLDNKLQRFQKRTKARHEGGIAAFRTCCTAAVGRRYFLPTAKNAQVRKNHSNDDFQS</sequence>
<proteinExistence type="predicted"/>